<evidence type="ECO:0000313" key="1">
    <source>
        <dbReference type="EMBL" id="TKW58403.1"/>
    </source>
</evidence>
<comment type="caution">
    <text evidence="1">The sequence shown here is derived from an EMBL/GenBank/DDBJ whole genome shotgun (WGS) entry which is preliminary data.</text>
</comment>
<evidence type="ECO:0000313" key="2">
    <source>
        <dbReference type="Proteomes" id="UP000310108"/>
    </source>
</evidence>
<dbReference type="EMBL" id="PJEX01000025">
    <property type="protein sequence ID" value="TKW58403.1"/>
    <property type="molecule type" value="Genomic_DNA"/>
</dbReference>
<dbReference type="AlphaFoldDB" id="A0A4U6XR85"/>
<gene>
    <name evidence="1" type="ORF">CTA1_9113</name>
</gene>
<name>A0A4U6XR85_9PEZI</name>
<sequence>MNSLVDLLRRKENLGSGLREVGAEVRHNLTSRLILRLRYVYDLGLVVGFVDSHHCHIQRRLRLRPELAVDRGALLPVDAPDPAVGAGDPEEVGFDLRLARSHNRGGGRLLGVCVLDHWQDNSSDQEGLGYGVDLQGCVVSDDQVSGFMLNRRTTIPSAGAPTSHFPRRLDQCQPYDLPLAGKPAILPPGPRCSQA</sequence>
<protein>
    <submittedName>
        <fullName evidence="1">Uncharacterized protein</fullName>
    </submittedName>
</protein>
<organism evidence="1 2">
    <name type="scientific">Colletotrichum tanaceti</name>
    <dbReference type="NCBI Taxonomy" id="1306861"/>
    <lineage>
        <taxon>Eukaryota</taxon>
        <taxon>Fungi</taxon>
        <taxon>Dikarya</taxon>
        <taxon>Ascomycota</taxon>
        <taxon>Pezizomycotina</taxon>
        <taxon>Sordariomycetes</taxon>
        <taxon>Hypocreomycetidae</taxon>
        <taxon>Glomerellales</taxon>
        <taxon>Glomerellaceae</taxon>
        <taxon>Colletotrichum</taxon>
        <taxon>Colletotrichum destructivum species complex</taxon>
    </lineage>
</organism>
<accession>A0A4U6XR85</accession>
<proteinExistence type="predicted"/>
<dbReference type="Proteomes" id="UP000310108">
    <property type="component" value="Unassembled WGS sequence"/>
</dbReference>
<reference evidence="1 2" key="1">
    <citation type="journal article" date="2019" name="PLoS ONE">
        <title>Comparative genome analysis indicates high evolutionary potential of pathogenicity genes in Colletotrichum tanaceti.</title>
        <authorList>
            <person name="Lelwala R.V."/>
            <person name="Korhonen P.K."/>
            <person name="Young N.D."/>
            <person name="Scott J.B."/>
            <person name="Ades P.A."/>
            <person name="Gasser R.B."/>
            <person name="Taylor P.W.J."/>
        </authorList>
    </citation>
    <scope>NUCLEOTIDE SEQUENCE [LARGE SCALE GENOMIC DNA]</scope>
    <source>
        <strain evidence="1">BRIP57314</strain>
    </source>
</reference>
<keyword evidence="2" id="KW-1185">Reference proteome</keyword>